<sequence>MVVKEILHLYERAPANRLKDGLSGDRVWKKFLAWRVKLFSIGGKEVLNKAVAQAIPSCDMSAFRLRSTLCMTLFNCGILGRSRALAKNDGALDFRDLKLIIKGPKRAHL</sequence>
<gene>
    <name evidence="1" type="ORF">TIFTF001_028084</name>
</gene>
<name>A0AA88J153_FICCA</name>
<evidence type="ECO:0000313" key="1">
    <source>
        <dbReference type="EMBL" id="GMN58971.1"/>
    </source>
</evidence>
<protein>
    <submittedName>
        <fullName evidence="1">Uncharacterized protein</fullName>
    </submittedName>
</protein>
<evidence type="ECO:0000313" key="2">
    <source>
        <dbReference type="Proteomes" id="UP001187192"/>
    </source>
</evidence>
<accession>A0AA88J153</accession>
<reference evidence="1" key="1">
    <citation type="submission" date="2023-07" db="EMBL/GenBank/DDBJ databases">
        <title>draft genome sequence of fig (Ficus carica).</title>
        <authorList>
            <person name="Takahashi T."/>
            <person name="Nishimura K."/>
        </authorList>
    </citation>
    <scope>NUCLEOTIDE SEQUENCE</scope>
</reference>
<organism evidence="1 2">
    <name type="scientific">Ficus carica</name>
    <name type="common">Common fig</name>
    <dbReference type="NCBI Taxonomy" id="3494"/>
    <lineage>
        <taxon>Eukaryota</taxon>
        <taxon>Viridiplantae</taxon>
        <taxon>Streptophyta</taxon>
        <taxon>Embryophyta</taxon>
        <taxon>Tracheophyta</taxon>
        <taxon>Spermatophyta</taxon>
        <taxon>Magnoliopsida</taxon>
        <taxon>eudicotyledons</taxon>
        <taxon>Gunneridae</taxon>
        <taxon>Pentapetalae</taxon>
        <taxon>rosids</taxon>
        <taxon>fabids</taxon>
        <taxon>Rosales</taxon>
        <taxon>Moraceae</taxon>
        <taxon>Ficeae</taxon>
        <taxon>Ficus</taxon>
    </lineage>
</organism>
<comment type="caution">
    <text evidence="1">The sequence shown here is derived from an EMBL/GenBank/DDBJ whole genome shotgun (WGS) entry which is preliminary data.</text>
</comment>
<keyword evidence="2" id="KW-1185">Reference proteome</keyword>
<proteinExistence type="predicted"/>
<dbReference type="AlphaFoldDB" id="A0AA88J153"/>
<dbReference type="EMBL" id="BTGU01000082">
    <property type="protein sequence ID" value="GMN58971.1"/>
    <property type="molecule type" value="Genomic_DNA"/>
</dbReference>
<dbReference type="Proteomes" id="UP001187192">
    <property type="component" value="Unassembled WGS sequence"/>
</dbReference>